<organism evidence="2 3">
    <name type="scientific">Schaalia odontolytica F0309</name>
    <dbReference type="NCBI Taxonomy" id="649742"/>
    <lineage>
        <taxon>Bacteria</taxon>
        <taxon>Bacillati</taxon>
        <taxon>Actinomycetota</taxon>
        <taxon>Actinomycetes</taxon>
        <taxon>Actinomycetales</taxon>
        <taxon>Actinomycetaceae</taxon>
        <taxon>Schaalia</taxon>
    </lineage>
</organism>
<dbReference type="Pfam" id="PF13936">
    <property type="entry name" value="HTH_38"/>
    <property type="match status" value="1"/>
</dbReference>
<feature type="domain" description="Transposase IS30-like HTH" evidence="1">
    <location>
        <begin position="2"/>
        <end position="41"/>
    </location>
</feature>
<dbReference type="EMBL" id="ACYT02000073">
    <property type="protein sequence ID" value="EFF79085.1"/>
    <property type="molecule type" value="Genomic_DNA"/>
</dbReference>
<dbReference type="AlphaFoldDB" id="D4U0Y7"/>
<evidence type="ECO:0000313" key="3">
    <source>
        <dbReference type="Proteomes" id="UP000003150"/>
    </source>
</evidence>
<evidence type="ECO:0000313" key="2">
    <source>
        <dbReference type="EMBL" id="EFF79085.1"/>
    </source>
</evidence>
<dbReference type="InterPro" id="IPR025246">
    <property type="entry name" value="IS30-like_HTH"/>
</dbReference>
<reference evidence="2 3" key="1">
    <citation type="submission" date="2009-10" db="EMBL/GenBank/DDBJ databases">
        <authorList>
            <person name="Weinstock G."/>
            <person name="Sodergren E."/>
            <person name="Clifton S."/>
            <person name="Fulton L."/>
            <person name="Fulton B."/>
            <person name="Courtney L."/>
            <person name="Fronick C."/>
            <person name="Harrison M."/>
            <person name="Strong C."/>
            <person name="Farmer C."/>
            <person name="Delahaunty K."/>
            <person name="Markovic C."/>
            <person name="Hall O."/>
            <person name="Minx P."/>
            <person name="Tomlinson C."/>
            <person name="Mitreva M."/>
            <person name="Nelson J."/>
            <person name="Hou S."/>
            <person name="Wollam A."/>
            <person name="Pepin K.H."/>
            <person name="Johnson M."/>
            <person name="Bhonagiri V."/>
            <person name="Nash W.E."/>
            <person name="Warren W."/>
            <person name="Chinwalla A."/>
            <person name="Mardis E.R."/>
            <person name="Wilson R.K."/>
        </authorList>
    </citation>
    <scope>NUCLEOTIDE SEQUENCE [LARGE SCALE GENOMIC DNA]</scope>
    <source>
        <strain evidence="2 3">F0309</strain>
    </source>
</reference>
<accession>D4U0Y7</accession>
<name>D4U0Y7_9ACTO</name>
<dbReference type="HOGENOM" id="CLU_2327590_0_0_11"/>
<evidence type="ECO:0000259" key="1">
    <source>
        <dbReference type="Pfam" id="PF13936"/>
    </source>
</evidence>
<protein>
    <recommendedName>
        <fullName evidence="1">Transposase IS30-like HTH domain-containing protein</fullName>
    </recommendedName>
</protein>
<dbReference type="Proteomes" id="UP000003150">
    <property type="component" value="Unassembled WGS sequence"/>
</dbReference>
<sequence length="98" mass="10540">MLGVEDRAAIMAGVNVGLSKTRIAHLIGRSPSVVCREIARHTGPDGQYRAEEADKAARDGGGYEFTGVYRVIYRGLLLRHDGGVSAPDELGECAVTRR</sequence>
<comment type="caution">
    <text evidence="2">The sequence shown here is derived from an EMBL/GenBank/DDBJ whole genome shotgun (WGS) entry which is preliminary data.</text>
</comment>
<gene>
    <name evidence="2" type="ORF">HMPREF0970_01881</name>
</gene>
<proteinExistence type="predicted"/>